<evidence type="ECO:0000313" key="4">
    <source>
        <dbReference type="Proteomes" id="UP001434419"/>
    </source>
</evidence>
<accession>A0ABV2B9V8</accession>
<dbReference type="InterPro" id="IPR051159">
    <property type="entry name" value="Hexapeptide_acetyltransf"/>
</dbReference>
<comment type="caution">
    <text evidence="3">The sequence shown here is derived from an EMBL/GenBank/DDBJ whole genome shotgun (WGS) entry which is preliminary data.</text>
</comment>
<gene>
    <name evidence="3" type="ORF">ABVC42_09005</name>
</gene>
<dbReference type="SUPFAM" id="SSF51161">
    <property type="entry name" value="Trimeric LpxA-like enzymes"/>
    <property type="match status" value="1"/>
</dbReference>
<keyword evidence="4" id="KW-1185">Reference proteome</keyword>
<evidence type="ECO:0000256" key="2">
    <source>
        <dbReference type="ARBA" id="ARBA00022679"/>
    </source>
</evidence>
<proteinExistence type="inferred from homology"/>
<dbReference type="PANTHER" id="PTHR23416">
    <property type="entry name" value="SIALIC ACID SYNTHASE-RELATED"/>
    <property type="match status" value="1"/>
</dbReference>
<dbReference type="Gene3D" id="2.160.10.10">
    <property type="entry name" value="Hexapeptide repeat proteins"/>
    <property type="match status" value="1"/>
</dbReference>
<dbReference type="Proteomes" id="UP001434419">
    <property type="component" value="Unassembled WGS sequence"/>
</dbReference>
<dbReference type="PANTHER" id="PTHR23416:SF23">
    <property type="entry name" value="ACETYLTRANSFERASE C18B11.09C-RELATED"/>
    <property type="match status" value="1"/>
</dbReference>
<protein>
    <submittedName>
        <fullName evidence="3">Acyltransferase</fullName>
        <ecNumber evidence="3">2.3.1.-</ecNumber>
    </submittedName>
</protein>
<reference evidence="3" key="1">
    <citation type="submission" date="2024-06" db="EMBL/GenBank/DDBJ databases">
        <title>Vaginal Lactobacillus fatty acid response mechanisms reveal a metabolite-targeted strategy for bacterial vaginosis treatment.</title>
        <authorList>
            <person name="Zhu M."/>
            <person name="Blainey P.C."/>
            <person name="Bloom S.M."/>
            <person name="Kwon D.S."/>
        </authorList>
    </citation>
    <scope>NUCLEOTIDE SEQUENCE</scope>
    <source>
        <strain evidence="3">194_F1_1</strain>
    </source>
</reference>
<sequence length="234" mass="26899">MNVKNWIKVKVLGYRATSDSYIAHLRKIGVFIGKGVKIYRPFNTTIDVQAPHLLSIGDYVQITGPATILNHDYSWSVIKRKYGYIYGSQRKTVIGNNVFIGWGATILGGTDIGNNVIIGANSVVSGKVDSDSVYAGNPARKLMTLDEYYNKRKCNQLKEAATFVREYKKRFGKVPPEEKLNEYFFLFKPTHLNTKFKAQMKLMDNYELSKQLLYKNYQFSSYEEFVEYCDEQTE</sequence>
<comment type="similarity">
    <text evidence="1">Belongs to the transferase hexapeptide repeat family.</text>
</comment>
<organism evidence="3 4">
    <name type="scientific">Lactobacillus crispatus</name>
    <dbReference type="NCBI Taxonomy" id="47770"/>
    <lineage>
        <taxon>Bacteria</taxon>
        <taxon>Bacillati</taxon>
        <taxon>Bacillota</taxon>
        <taxon>Bacilli</taxon>
        <taxon>Lactobacillales</taxon>
        <taxon>Lactobacillaceae</taxon>
        <taxon>Lactobacillus</taxon>
    </lineage>
</organism>
<dbReference type="Pfam" id="PF00132">
    <property type="entry name" value="Hexapep"/>
    <property type="match status" value="1"/>
</dbReference>
<dbReference type="InterPro" id="IPR011004">
    <property type="entry name" value="Trimer_LpxA-like_sf"/>
</dbReference>
<evidence type="ECO:0000256" key="1">
    <source>
        <dbReference type="ARBA" id="ARBA00007274"/>
    </source>
</evidence>
<name>A0ABV2B9V8_9LACO</name>
<dbReference type="GO" id="GO:0016746">
    <property type="term" value="F:acyltransferase activity"/>
    <property type="evidence" value="ECO:0007669"/>
    <property type="project" value="UniProtKB-KW"/>
</dbReference>
<keyword evidence="3" id="KW-0012">Acyltransferase</keyword>
<evidence type="ECO:0000313" key="3">
    <source>
        <dbReference type="EMBL" id="MES5150042.1"/>
    </source>
</evidence>
<dbReference type="EC" id="2.3.1.-" evidence="3"/>
<dbReference type="InterPro" id="IPR001451">
    <property type="entry name" value="Hexapep"/>
</dbReference>
<dbReference type="EMBL" id="JBETVU010000012">
    <property type="protein sequence ID" value="MES5150042.1"/>
    <property type="molecule type" value="Genomic_DNA"/>
</dbReference>
<dbReference type="RefSeq" id="WP_081079751.1">
    <property type="nucleotide sequence ID" value="NZ_CP046589.1"/>
</dbReference>
<keyword evidence="2 3" id="KW-0808">Transferase</keyword>
<dbReference type="CDD" id="cd04647">
    <property type="entry name" value="LbH_MAT_like"/>
    <property type="match status" value="1"/>
</dbReference>